<evidence type="ECO:0000259" key="2">
    <source>
        <dbReference type="PROSITE" id="PS50106"/>
    </source>
</evidence>
<evidence type="ECO:0000313" key="4">
    <source>
        <dbReference type="Proteomes" id="UP000279833"/>
    </source>
</evidence>
<feature type="region of interest" description="Disordered" evidence="1">
    <location>
        <begin position="118"/>
        <end position="137"/>
    </location>
</feature>
<dbReference type="AlphaFoldDB" id="A0A183KWB5"/>
<name>A0A183KWB5_9TREM</name>
<reference evidence="3 4" key="2">
    <citation type="submission" date="2018-11" db="EMBL/GenBank/DDBJ databases">
        <authorList>
            <consortium name="Pathogen Informatics"/>
        </authorList>
    </citation>
    <scope>NUCLEOTIDE SEQUENCE [LARGE SCALE GENOMIC DNA]</scope>
    <source>
        <strain evidence="3">Dakar</strain>
        <strain evidence="4">Dakar, Senegal</strain>
    </source>
</reference>
<gene>
    <name evidence="3" type="ORF">SCUD_LOCUS19359</name>
</gene>
<feature type="region of interest" description="Disordered" evidence="1">
    <location>
        <begin position="144"/>
        <end position="164"/>
    </location>
</feature>
<dbReference type="EMBL" id="UZAK01042360">
    <property type="protein sequence ID" value="VDP68854.1"/>
    <property type="molecule type" value="Genomic_DNA"/>
</dbReference>
<dbReference type="Gene3D" id="2.30.42.10">
    <property type="match status" value="1"/>
</dbReference>
<dbReference type="STRING" id="6186.A0A183KWB5"/>
<feature type="compositionally biased region" description="Polar residues" evidence="1">
    <location>
        <begin position="61"/>
        <end position="85"/>
    </location>
</feature>
<dbReference type="WBParaSite" id="SCUD_0001936201-mRNA-1">
    <property type="protein sequence ID" value="SCUD_0001936201-mRNA-1"/>
    <property type="gene ID" value="SCUD_0001936201"/>
</dbReference>
<dbReference type="PROSITE" id="PS50106">
    <property type="entry name" value="PDZ"/>
    <property type="match status" value="1"/>
</dbReference>
<dbReference type="Proteomes" id="UP000279833">
    <property type="component" value="Unassembled WGS sequence"/>
</dbReference>
<feature type="region of interest" description="Disordered" evidence="1">
    <location>
        <begin position="53"/>
        <end position="105"/>
    </location>
</feature>
<dbReference type="InterPro" id="IPR036034">
    <property type="entry name" value="PDZ_sf"/>
</dbReference>
<dbReference type="InterPro" id="IPR001478">
    <property type="entry name" value="PDZ"/>
</dbReference>
<accession>A0A183KWB5</accession>
<feature type="domain" description="PDZ" evidence="2">
    <location>
        <begin position="1"/>
        <end position="32"/>
    </location>
</feature>
<reference evidence="5" key="1">
    <citation type="submission" date="2016-06" db="UniProtKB">
        <authorList>
            <consortium name="WormBaseParasite"/>
        </authorList>
    </citation>
    <scope>IDENTIFICATION</scope>
</reference>
<keyword evidence="4" id="KW-1185">Reference proteome</keyword>
<organism evidence="5">
    <name type="scientific">Schistosoma curassoni</name>
    <dbReference type="NCBI Taxonomy" id="6186"/>
    <lineage>
        <taxon>Eukaryota</taxon>
        <taxon>Metazoa</taxon>
        <taxon>Spiralia</taxon>
        <taxon>Lophotrochozoa</taxon>
        <taxon>Platyhelminthes</taxon>
        <taxon>Trematoda</taxon>
        <taxon>Digenea</taxon>
        <taxon>Strigeidida</taxon>
        <taxon>Schistosomatoidea</taxon>
        <taxon>Schistosomatidae</taxon>
        <taxon>Schistosoma</taxon>
    </lineage>
</organism>
<evidence type="ECO:0000256" key="1">
    <source>
        <dbReference type="SAM" id="MobiDB-lite"/>
    </source>
</evidence>
<dbReference type="SUPFAM" id="SSF50156">
    <property type="entry name" value="PDZ domain-like"/>
    <property type="match status" value="1"/>
</dbReference>
<evidence type="ECO:0000313" key="3">
    <source>
        <dbReference type="EMBL" id="VDP68854.1"/>
    </source>
</evidence>
<sequence>DGRLQVGDRLLTIDDQNLSGLSTTDALNRLKSVIAKDLNESPHPCVHLLIARPRDGIDPDNSYTNSMENKSENAMNKITSSNQRKSFSEVATKESHNDNSANSKPLLVSAVVHSSESVSMAGGNSHDSCNPPGKYSLSSNHLAVTNLSPSSSSQHLQSQKQSTNLSNTSYPLCLIQNSQSSEEMSKTLHLKSNTYNSTVNVDNSYANVSI</sequence>
<protein>
    <submittedName>
        <fullName evidence="5">PDZ domain-containing protein</fullName>
    </submittedName>
</protein>
<feature type="compositionally biased region" description="Low complexity" evidence="1">
    <location>
        <begin position="148"/>
        <end position="162"/>
    </location>
</feature>
<proteinExistence type="predicted"/>
<evidence type="ECO:0000313" key="5">
    <source>
        <dbReference type="WBParaSite" id="SCUD_0001936201-mRNA-1"/>
    </source>
</evidence>